<keyword evidence="4" id="KW-0489">Methyltransferase</keyword>
<evidence type="ECO:0000256" key="4">
    <source>
        <dbReference type="ARBA" id="ARBA00022603"/>
    </source>
</evidence>
<evidence type="ECO:0000256" key="2">
    <source>
        <dbReference type="ARBA" id="ARBA00010632"/>
    </source>
</evidence>
<feature type="compositionally biased region" description="Gly residues" evidence="10">
    <location>
        <begin position="15"/>
        <end position="27"/>
    </location>
</feature>
<dbReference type="GO" id="GO:0008649">
    <property type="term" value="F:rRNA methyltransferase activity"/>
    <property type="evidence" value="ECO:0007669"/>
    <property type="project" value="TreeGrafter"/>
</dbReference>
<dbReference type="FunFam" id="3.30.200.20:FF:000056">
    <property type="entry name" value="Fibrillarin like 1"/>
    <property type="match status" value="1"/>
</dbReference>
<comment type="similarity">
    <text evidence="2">Belongs to the methyltransferase superfamily. Fibrillarin family.</text>
</comment>
<reference evidence="11" key="1">
    <citation type="submission" date="2025-05" db="UniProtKB">
        <authorList>
            <consortium name="RefSeq"/>
        </authorList>
    </citation>
    <scope>NUCLEOTIDE SEQUENCE [LARGE SCALE GENOMIC DNA]</scope>
</reference>
<feature type="region of interest" description="Disordered" evidence="10">
    <location>
        <begin position="1"/>
        <end position="54"/>
    </location>
</feature>
<dbReference type="RefSeq" id="XP_039125215.1">
    <property type="nucleotide sequence ID" value="XM_039269281.1"/>
</dbReference>
<dbReference type="Gene3D" id="3.30.200.20">
    <property type="entry name" value="Phosphorylase Kinase, domain 1"/>
    <property type="match status" value="1"/>
</dbReference>
<sequence>MGMSDGGGRGRRRGGGGGREGPEGHGSGRGRGRGRGRGGGGRGCGRGRGGCGGGMKCRCRVVIEPHRHDGVFNVKGKEGALCTKNLISGESIYGKKRVVVQNEDGTKTEYRVWNPFRSKLAAGDF</sequence>
<keyword evidence="8" id="KW-0539">Nucleus</keyword>
<dbReference type="GO" id="GO:0000494">
    <property type="term" value="P:box C/D sno(s)RNA 3'-end processing"/>
    <property type="evidence" value="ECO:0007669"/>
    <property type="project" value="TreeGrafter"/>
</dbReference>
<evidence type="ECO:0000313" key="12">
    <source>
        <dbReference type="RefSeq" id="XP_039125215.1"/>
    </source>
</evidence>
<dbReference type="Proteomes" id="UP001515500">
    <property type="component" value="Chromosome 1"/>
</dbReference>
<dbReference type="GO" id="GO:1990259">
    <property type="term" value="F:histone H2AQ104 methyltransferase activity"/>
    <property type="evidence" value="ECO:0007669"/>
    <property type="project" value="TreeGrafter"/>
</dbReference>
<evidence type="ECO:0000256" key="3">
    <source>
        <dbReference type="ARBA" id="ARBA00022552"/>
    </source>
</evidence>
<proteinExistence type="inferred from homology"/>
<dbReference type="PANTHER" id="PTHR10335">
    <property type="entry name" value="RRNA 2-O-METHYLTRANSFERASE FIBRILLARIN"/>
    <property type="match status" value="1"/>
</dbReference>
<keyword evidence="5" id="KW-0808">Transferase</keyword>
<name>A0AB40BD25_DIOCR</name>
<organism evidence="11 12">
    <name type="scientific">Dioscorea cayennensis subsp. rotundata</name>
    <name type="common">White Guinea yam</name>
    <name type="synonym">Dioscorea rotundata</name>
    <dbReference type="NCBI Taxonomy" id="55577"/>
    <lineage>
        <taxon>Eukaryota</taxon>
        <taxon>Viridiplantae</taxon>
        <taxon>Streptophyta</taxon>
        <taxon>Embryophyta</taxon>
        <taxon>Tracheophyta</taxon>
        <taxon>Spermatophyta</taxon>
        <taxon>Magnoliopsida</taxon>
        <taxon>Liliopsida</taxon>
        <taxon>Dioscoreales</taxon>
        <taxon>Dioscoreaceae</taxon>
        <taxon>Dioscorea</taxon>
    </lineage>
</organism>
<evidence type="ECO:0000256" key="7">
    <source>
        <dbReference type="ARBA" id="ARBA00022884"/>
    </source>
</evidence>
<feature type="compositionally biased region" description="Gly residues" evidence="10">
    <location>
        <begin position="37"/>
        <end position="54"/>
    </location>
</feature>
<comment type="subcellular location">
    <subcellularLocation>
        <location evidence="1">Nucleus</location>
        <location evidence="1">Nucleolus</location>
    </subcellularLocation>
</comment>
<accession>A0AB40BD25</accession>
<keyword evidence="7" id="KW-0694">RNA-binding</keyword>
<reference evidence="12" key="2">
    <citation type="submission" date="2025-08" db="UniProtKB">
        <authorList>
            <consortium name="RefSeq"/>
        </authorList>
    </citation>
    <scope>IDENTIFICATION</scope>
</reference>
<keyword evidence="3" id="KW-0698">rRNA processing</keyword>
<evidence type="ECO:0000256" key="5">
    <source>
        <dbReference type="ARBA" id="ARBA00022679"/>
    </source>
</evidence>
<dbReference type="InterPro" id="IPR000692">
    <property type="entry name" value="Fibrillarin"/>
</dbReference>
<dbReference type="Pfam" id="PF01269">
    <property type="entry name" value="Fibrillarin"/>
    <property type="match status" value="1"/>
</dbReference>
<gene>
    <name evidence="12" type="primary">LOC120261386</name>
</gene>
<dbReference type="GeneID" id="120261386"/>
<evidence type="ECO:0000313" key="11">
    <source>
        <dbReference type="Proteomes" id="UP001515500"/>
    </source>
</evidence>
<keyword evidence="11" id="KW-1185">Reference proteome</keyword>
<evidence type="ECO:0000256" key="9">
    <source>
        <dbReference type="ARBA" id="ARBA00023274"/>
    </source>
</evidence>
<evidence type="ECO:0000256" key="6">
    <source>
        <dbReference type="ARBA" id="ARBA00022691"/>
    </source>
</evidence>
<dbReference type="AlphaFoldDB" id="A0AB40BD25"/>
<dbReference type="PANTHER" id="PTHR10335:SF0">
    <property type="entry name" value="RRNA 2'-O-METHYLTRANSFERASE FIBRILLARIN 1-RELATED"/>
    <property type="match status" value="1"/>
</dbReference>
<dbReference type="PRINTS" id="PR00052">
    <property type="entry name" value="FIBRILLARIN"/>
</dbReference>
<protein>
    <submittedName>
        <fullName evidence="12">rRNA 2'-O-methyltransferase fibrillarin-like isoform X2</fullName>
    </submittedName>
</protein>
<keyword evidence="6" id="KW-0949">S-adenosyl-L-methionine</keyword>
<keyword evidence="9" id="KW-0687">Ribonucleoprotein</keyword>
<dbReference type="GO" id="GO:0003723">
    <property type="term" value="F:RNA binding"/>
    <property type="evidence" value="ECO:0007669"/>
    <property type="project" value="UniProtKB-KW"/>
</dbReference>
<dbReference type="GO" id="GO:0031428">
    <property type="term" value="C:box C/D methylation guide snoRNP complex"/>
    <property type="evidence" value="ECO:0007669"/>
    <property type="project" value="TreeGrafter"/>
</dbReference>
<evidence type="ECO:0000256" key="10">
    <source>
        <dbReference type="SAM" id="MobiDB-lite"/>
    </source>
</evidence>
<dbReference type="GO" id="GO:0032040">
    <property type="term" value="C:small-subunit processome"/>
    <property type="evidence" value="ECO:0007669"/>
    <property type="project" value="TreeGrafter"/>
</dbReference>
<evidence type="ECO:0000256" key="1">
    <source>
        <dbReference type="ARBA" id="ARBA00004604"/>
    </source>
</evidence>
<evidence type="ECO:0000256" key="8">
    <source>
        <dbReference type="ARBA" id="ARBA00023242"/>
    </source>
</evidence>